<evidence type="ECO:0000313" key="3">
    <source>
        <dbReference type="Proteomes" id="UP000277204"/>
    </source>
</evidence>
<accession>A0A183M0L2</accession>
<proteinExistence type="predicted"/>
<feature type="region of interest" description="Disordered" evidence="1">
    <location>
        <begin position="74"/>
        <end position="93"/>
    </location>
</feature>
<feature type="compositionally biased region" description="Low complexity" evidence="1">
    <location>
        <begin position="81"/>
        <end position="93"/>
    </location>
</feature>
<sequence>MRACPTCYLNRIPAIHLLPSTTRKLPPLTENEPESYLTVASVQSSLLLPSESNEIIENDGISVVNGVNDECNKNTPTNTISNNNESKSSSSSSVSTLDPWWFCKLCDVIHPIVWVRLQNYPHWPAKVIAHDGNFLLVSFFGDYDVTIAPIGSAKLHSSSRSKSLSKLSTITIDSINNNINNIDKESKSDCSGTKSITSIDSNDISNESSVTSQSSKTTSSSLPSTLTTTTTMDPIVKENFHKAVAELNYHINLIYQRYPKFKLPISQLRFTKRHVKRYYGYSIEMLIKSVVVGLNIHKRKSMILISNMEKTNPITFDENVLKEVDTFTYLVSIIHEQGGSDVDVKGRIGKTSRTTTNIIKKVQALTSTCLYKILNVN</sequence>
<reference evidence="2 3" key="1">
    <citation type="submission" date="2018-11" db="EMBL/GenBank/DDBJ databases">
        <authorList>
            <consortium name="Pathogen Informatics"/>
        </authorList>
    </citation>
    <scope>NUCLEOTIDE SEQUENCE [LARGE SCALE GENOMIC DNA]</scope>
    <source>
        <strain evidence="2 3">Zambia</strain>
    </source>
</reference>
<dbReference type="STRING" id="48269.A0A183M0L2"/>
<dbReference type="InterPro" id="IPR000313">
    <property type="entry name" value="PWWP_dom"/>
</dbReference>
<name>A0A183M0L2_9TREM</name>
<evidence type="ECO:0000313" key="2">
    <source>
        <dbReference type="EMBL" id="VDO86934.1"/>
    </source>
</evidence>
<dbReference type="AlphaFoldDB" id="A0A183M0L2"/>
<dbReference type="Gene3D" id="2.30.30.140">
    <property type="match status" value="1"/>
</dbReference>
<keyword evidence="3" id="KW-1185">Reference proteome</keyword>
<dbReference type="Proteomes" id="UP000277204">
    <property type="component" value="Unassembled WGS sequence"/>
</dbReference>
<gene>
    <name evidence="2" type="ORF">SMRZ_LOCUS9587</name>
</gene>
<feature type="region of interest" description="Disordered" evidence="1">
    <location>
        <begin position="202"/>
        <end position="225"/>
    </location>
</feature>
<organism evidence="2 3">
    <name type="scientific">Schistosoma margrebowiei</name>
    <dbReference type="NCBI Taxonomy" id="48269"/>
    <lineage>
        <taxon>Eukaryota</taxon>
        <taxon>Metazoa</taxon>
        <taxon>Spiralia</taxon>
        <taxon>Lophotrochozoa</taxon>
        <taxon>Platyhelminthes</taxon>
        <taxon>Trematoda</taxon>
        <taxon>Digenea</taxon>
        <taxon>Strigeidida</taxon>
        <taxon>Schistosomatoidea</taxon>
        <taxon>Schistosomatidae</taxon>
        <taxon>Schistosoma</taxon>
    </lineage>
</organism>
<dbReference type="SUPFAM" id="SSF63748">
    <property type="entry name" value="Tudor/PWWP/MBT"/>
    <property type="match status" value="1"/>
</dbReference>
<evidence type="ECO:0000256" key="1">
    <source>
        <dbReference type="SAM" id="MobiDB-lite"/>
    </source>
</evidence>
<dbReference type="PROSITE" id="PS50812">
    <property type="entry name" value="PWWP"/>
    <property type="match status" value="1"/>
</dbReference>
<dbReference type="EMBL" id="UZAI01004574">
    <property type="protein sequence ID" value="VDO86934.1"/>
    <property type="molecule type" value="Genomic_DNA"/>
</dbReference>
<protein>
    <submittedName>
        <fullName evidence="2">Uncharacterized protein</fullName>
    </submittedName>
</protein>